<comment type="caution">
    <text evidence="4">The sequence shown here is derived from an EMBL/GenBank/DDBJ whole genome shotgun (WGS) entry which is preliminary data.</text>
</comment>
<feature type="domain" description="Rhodanese" evidence="3">
    <location>
        <begin position="180"/>
        <end position="288"/>
    </location>
</feature>
<dbReference type="SMART" id="SM00450">
    <property type="entry name" value="RHOD"/>
    <property type="match status" value="2"/>
</dbReference>
<dbReference type="GO" id="GO:0004792">
    <property type="term" value="F:thiosulfate-cyanide sulfurtransferase activity"/>
    <property type="evidence" value="ECO:0007669"/>
    <property type="project" value="TreeGrafter"/>
</dbReference>
<dbReference type="InterPro" id="IPR045078">
    <property type="entry name" value="TST/MPST-like"/>
</dbReference>
<dbReference type="Gene3D" id="3.40.250.10">
    <property type="entry name" value="Rhodanese-like domain"/>
    <property type="match status" value="2"/>
</dbReference>
<keyword evidence="1" id="KW-0808">Transferase</keyword>
<evidence type="ECO:0000256" key="2">
    <source>
        <dbReference type="ARBA" id="ARBA00022737"/>
    </source>
</evidence>
<keyword evidence="2" id="KW-0677">Repeat</keyword>
<accession>A0AAV9IMW4</accession>
<dbReference type="CDD" id="cd01448">
    <property type="entry name" value="TST_Repeat_1"/>
    <property type="match status" value="1"/>
</dbReference>
<gene>
    <name evidence="4" type="ORF">GAYE_SCF61G6539</name>
</gene>
<evidence type="ECO:0000259" key="3">
    <source>
        <dbReference type="PROSITE" id="PS50206"/>
    </source>
</evidence>
<dbReference type="InterPro" id="IPR036873">
    <property type="entry name" value="Rhodanese-like_dom_sf"/>
</dbReference>
<dbReference type="SUPFAM" id="SSF52821">
    <property type="entry name" value="Rhodanese/Cell cycle control phosphatase"/>
    <property type="match status" value="2"/>
</dbReference>
<name>A0AAV9IMW4_9RHOD</name>
<dbReference type="PROSITE" id="PS50206">
    <property type="entry name" value="RHODANESE_3"/>
    <property type="match status" value="2"/>
</dbReference>
<dbReference type="CDD" id="cd01449">
    <property type="entry name" value="TST_Repeat_2"/>
    <property type="match status" value="1"/>
</dbReference>
<dbReference type="GO" id="GO:0005739">
    <property type="term" value="C:mitochondrion"/>
    <property type="evidence" value="ECO:0007669"/>
    <property type="project" value="TreeGrafter"/>
</dbReference>
<reference evidence="4 5" key="1">
    <citation type="submission" date="2022-07" db="EMBL/GenBank/DDBJ databases">
        <title>Genome-wide signatures of adaptation to extreme environments.</title>
        <authorList>
            <person name="Cho C.H."/>
            <person name="Yoon H.S."/>
        </authorList>
    </citation>
    <scope>NUCLEOTIDE SEQUENCE [LARGE SCALE GENOMIC DNA]</scope>
    <source>
        <strain evidence="4 5">108.79 E11</strain>
    </source>
</reference>
<evidence type="ECO:0000256" key="1">
    <source>
        <dbReference type="ARBA" id="ARBA00022679"/>
    </source>
</evidence>
<sequence>MSSSSSSPDGPFVTSEWLYHNLSRVKVVDASWRFSPDGKTSSFYREFLEERIPNARYFDIEKAVREDDDVPHLLPSSAQFAAYVGTNVGASNEDTLVVYSRPHLVGAARVWWMFRVFGMPENQVFILRGGLEDWKKHGYPIASSHDDNSWMPSETNKTFVAQYQPQFVADQLLVKEYVQSPRDCVILDARSSGRFHGTEPEPRAGVPSGHVDTAINIPFVELLTQDGQDILDKEELKQIFQRHGVVDKRNVICMCGSGVTATVVHVALQYALQRSSRVYDGSWMDWTRKHRK</sequence>
<dbReference type="InterPro" id="IPR001763">
    <property type="entry name" value="Rhodanese-like_dom"/>
</dbReference>
<dbReference type="PANTHER" id="PTHR11364:SF27">
    <property type="entry name" value="SULFURTRANSFERASE"/>
    <property type="match status" value="1"/>
</dbReference>
<dbReference type="PANTHER" id="PTHR11364">
    <property type="entry name" value="THIOSULFATE SULFERTANSFERASE"/>
    <property type="match status" value="1"/>
</dbReference>
<feature type="domain" description="Rhodanese" evidence="3">
    <location>
        <begin position="21"/>
        <end position="143"/>
    </location>
</feature>
<keyword evidence="5" id="KW-1185">Reference proteome</keyword>
<dbReference type="AlphaFoldDB" id="A0AAV9IMW4"/>
<dbReference type="Pfam" id="PF00581">
    <property type="entry name" value="Rhodanese"/>
    <property type="match status" value="2"/>
</dbReference>
<organism evidence="4 5">
    <name type="scientific">Galdieria yellowstonensis</name>
    <dbReference type="NCBI Taxonomy" id="3028027"/>
    <lineage>
        <taxon>Eukaryota</taxon>
        <taxon>Rhodophyta</taxon>
        <taxon>Bangiophyceae</taxon>
        <taxon>Galdieriales</taxon>
        <taxon>Galdieriaceae</taxon>
        <taxon>Galdieria</taxon>
    </lineage>
</organism>
<protein>
    <recommendedName>
        <fullName evidence="3">Rhodanese domain-containing protein</fullName>
    </recommendedName>
</protein>
<evidence type="ECO:0000313" key="4">
    <source>
        <dbReference type="EMBL" id="KAK4528594.1"/>
    </source>
</evidence>
<evidence type="ECO:0000313" key="5">
    <source>
        <dbReference type="Proteomes" id="UP001300502"/>
    </source>
</evidence>
<proteinExistence type="predicted"/>
<dbReference type="Proteomes" id="UP001300502">
    <property type="component" value="Unassembled WGS sequence"/>
</dbReference>
<dbReference type="EMBL" id="JANCYU010000066">
    <property type="protein sequence ID" value="KAK4528594.1"/>
    <property type="molecule type" value="Genomic_DNA"/>
</dbReference>